<comment type="caution">
    <text evidence="1">The sequence shown here is derived from an EMBL/GenBank/DDBJ whole genome shotgun (WGS) entry which is preliminary data.</text>
</comment>
<dbReference type="RefSeq" id="WP_379908010.1">
    <property type="nucleotide sequence ID" value="NZ_JBHSWE010000001.1"/>
</dbReference>
<gene>
    <name evidence="1" type="ORF">ACFQDL_04570</name>
</gene>
<evidence type="ECO:0000313" key="1">
    <source>
        <dbReference type="EMBL" id="MFC6669453.1"/>
    </source>
</evidence>
<dbReference type="Proteomes" id="UP001596422">
    <property type="component" value="Unassembled WGS sequence"/>
</dbReference>
<sequence>MLLGMLLLSACGHVQRFQRGALVAHGERLDGAEQPLFYSIGIDLQQAPDARMLDARVKLSDRAP</sequence>
<accession>A0ABW1ZW81</accession>
<reference evidence="2" key="1">
    <citation type="journal article" date="2019" name="Int. J. Syst. Evol. Microbiol.">
        <title>The Global Catalogue of Microorganisms (GCM) 10K type strain sequencing project: providing services to taxonomists for standard genome sequencing and annotation.</title>
        <authorList>
            <consortium name="The Broad Institute Genomics Platform"/>
            <consortium name="The Broad Institute Genome Sequencing Center for Infectious Disease"/>
            <person name="Wu L."/>
            <person name="Ma J."/>
        </authorList>
    </citation>
    <scope>NUCLEOTIDE SEQUENCE [LARGE SCALE GENOMIC DNA]</scope>
    <source>
        <strain evidence="2">NBRC 111756</strain>
    </source>
</reference>
<organism evidence="1 2">
    <name type="scientific">Marinobacterium aestuariivivens</name>
    <dbReference type="NCBI Taxonomy" id="1698799"/>
    <lineage>
        <taxon>Bacteria</taxon>
        <taxon>Pseudomonadati</taxon>
        <taxon>Pseudomonadota</taxon>
        <taxon>Gammaproteobacteria</taxon>
        <taxon>Oceanospirillales</taxon>
        <taxon>Oceanospirillaceae</taxon>
        <taxon>Marinobacterium</taxon>
    </lineage>
</organism>
<evidence type="ECO:0000313" key="2">
    <source>
        <dbReference type="Proteomes" id="UP001596422"/>
    </source>
</evidence>
<keyword evidence="2" id="KW-1185">Reference proteome</keyword>
<protein>
    <submittedName>
        <fullName evidence="1">Uncharacterized protein</fullName>
    </submittedName>
</protein>
<proteinExistence type="predicted"/>
<name>A0ABW1ZW81_9GAMM</name>
<dbReference type="EMBL" id="JBHSWE010000001">
    <property type="protein sequence ID" value="MFC6669453.1"/>
    <property type="molecule type" value="Genomic_DNA"/>
</dbReference>